<gene>
    <name evidence="7" type="ORF">G7Y85_17795</name>
</gene>
<name>A0A6M2BVG0_9GAMM</name>
<accession>A0A6M2BVG0</accession>
<dbReference type="RefSeq" id="WP_166260612.1">
    <property type="nucleotide sequence ID" value="NZ_JAAMOW010000010.1"/>
</dbReference>
<evidence type="ECO:0000259" key="6">
    <source>
        <dbReference type="Pfam" id="PF17167"/>
    </source>
</evidence>
<dbReference type="PANTHER" id="PTHR37469">
    <property type="entry name" value="CELLOBIONIC ACID PHOSPHORYLASE-RELATED"/>
    <property type="match status" value="1"/>
</dbReference>
<dbReference type="InterPro" id="IPR019282">
    <property type="entry name" value="Glycoamylase-like_cons_dom"/>
</dbReference>
<feature type="domain" description="Glycosyl hydrolase 94 catalytic" evidence="6">
    <location>
        <begin position="2432"/>
        <end position="2856"/>
    </location>
</feature>
<dbReference type="InterPro" id="IPR011013">
    <property type="entry name" value="Gal_mutarotase_sf_dom"/>
</dbReference>
<dbReference type="SMART" id="SM01068">
    <property type="entry name" value="CBM_X"/>
    <property type="match status" value="2"/>
</dbReference>
<comment type="caution">
    <text evidence="7">The sequence shown here is derived from an EMBL/GenBank/DDBJ whole genome shotgun (WGS) entry which is preliminary data.</text>
</comment>
<dbReference type="InterPro" id="IPR037018">
    <property type="entry name" value="GH65_N"/>
</dbReference>
<dbReference type="InterPro" id="IPR012341">
    <property type="entry name" value="6hp_glycosidase-like_sf"/>
</dbReference>
<feature type="transmembrane region" description="Helical" evidence="3">
    <location>
        <begin position="835"/>
        <end position="852"/>
    </location>
</feature>
<proteinExistence type="predicted"/>
<dbReference type="CDD" id="cd11753">
    <property type="entry name" value="GH94N_ChvB_NdvB_2_like"/>
    <property type="match status" value="1"/>
</dbReference>
<keyword evidence="3" id="KW-1133">Transmembrane helix</keyword>
<feature type="transmembrane region" description="Helical" evidence="3">
    <location>
        <begin position="426"/>
        <end position="445"/>
    </location>
</feature>
<keyword evidence="2" id="KW-0808">Transferase</keyword>
<keyword evidence="3" id="KW-0472">Membrane</keyword>
<dbReference type="GO" id="GO:0005975">
    <property type="term" value="P:carbohydrate metabolic process"/>
    <property type="evidence" value="ECO:0007669"/>
    <property type="project" value="InterPro"/>
</dbReference>
<dbReference type="Pfam" id="PF06165">
    <property type="entry name" value="GH94_b-supersand"/>
    <property type="match status" value="2"/>
</dbReference>
<feature type="transmembrane region" description="Helical" evidence="3">
    <location>
        <begin position="465"/>
        <end position="485"/>
    </location>
</feature>
<feature type="transmembrane region" description="Helical" evidence="3">
    <location>
        <begin position="995"/>
        <end position="1016"/>
    </location>
</feature>
<dbReference type="CDD" id="cd11756">
    <property type="entry name" value="GH94N_ChvB_NdvB_1_like"/>
    <property type="match status" value="1"/>
</dbReference>
<dbReference type="GO" id="GO:0016757">
    <property type="term" value="F:glycosyltransferase activity"/>
    <property type="evidence" value="ECO:0007669"/>
    <property type="project" value="UniProtKB-KW"/>
</dbReference>
<dbReference type="Pfam" id="PF10091">
    <property type="entry name" value="Glycoamylase"/>
    <property type="match status" value="1"/>
</dbReference>
<dbReference type="Gene3D" id="2.70.98.40">
    <property type="entry name" value="Glycoside hydrolase, family 65, N-terminal domain"/>
    <property type="match status" value="2"/>
</dbReference>
<dbReference type="InterPro" id="IPR010383">
    <property type="entry name" value="Glyco_hydrolase_94_b-supersand"/>
</dbReference>
<evidence type="ECO:0000256" key="2">
    <source>
        <dbReference type="ARBA" id="ARBA00022679"/>
    </source>
</evidence>
<dbReference type="Gene3D" id="1.50.10.10">
    <property type="match status" value="1"/>
</dbReference>
<evidence type="ECO:0000259" key="5">
    <source>
        <dbReference type="Pfam" id="PF10091"/>
    </source>
</evidence>
<dbReference type="InterPro" id="IPR052047">
    <property type="entry name" value="GH94_Enzymes"/>
</dbReference>
<evidence type="ECO:0000259" key="4">
    <source>
        <dbReference type="Pfam" id="PF06165"/>
    </source>
</evidence>
<evidence type="ECO:0000256" key="3">
    <source>
        <dbReference type="SAM" id="Phobius"/>
    </source>
</evidence>
<dbReference type="GO" id="GO:0030246">
    <property type="term" value="F:carbohydrate binding"/>
    <property type="evidence" value="ECO:0007669"/>
    <property type="project" value="InterPro"/>
</dbReference>
<feature type="transmembrane region" description="Helical" evidence="3">
    <location>
        <begin position="858"/>
        <end position="879"/>
    </location>
</feature>
<evidence type="ECO:0000313" key="7">
    <source>
        <dbReference type="EMBL" id="NGY06632.1"/>
    </source>
</evidence>
<reference evidence="7 8" key="1">
    <citation type="journal article" date="2014" name="Int. J. Syst. Evol. Microbiol.">
        <title>Solimonas terrae sp. nov., isolated from soil.</title>
        <authorList>
            <person name="Kim S.J."/>
            <person name="Moon J.Y."/>
            <person name="Weon H.Y."/>
            <person name="Ahn J.H."/>
            <person name="Chen W.M."/>
            <person name="Kwon S.W."/>
        </authorList>
    </citation>
    <scope>NUCLEOTIDE SEQUENCE [LARGE SCALE GENOMIC DNA]</scope>
    <source>
        <strain evidence="7 8">KIS83-12</strain>
    </source>
</reference>
<dbReference type="Gene3D" id="1.50.10.140">
    <property type="match status" value="2"/>
</dbReference>
<dbReference type="PANTHER" id="PTHR37469:SF2">
    <property type="entry name" value="CELLOBIONIC ACID PHOSPHORYLASE"/>
    <property type="match status" value="1"/>
</dbReference>
<dbReference type="Proteomes" id="UP000472676">
    <property type="component" value="Unassembled WGS sequence"/>
</dbReference>
<dbReference type="InterPro" id="IPR037820">
    <property type="entry name" value="GH94N_NdvB"/>
</dbReference>
<sequence length="2946" mass="327953">MSFRTRYQQARRSVTARLRRWRRARLHHKDIEQPTPLRAELFSVAQMEQHGKALAQSHILSAFGERDQLLKRLDENRQVLIVTSNLLTVAVRDRRRIAPAGEWLLDNFYLIEEQIRSARKHLPKGYSRELPRLAQGSSRGLPRVYDLALEVISHGDGRVDAETLVSFVAAYQSVTALTLGELWAIPIMLQLALIENLRRIGARITTARTQLNQAQVWANQMMEVAKDDPKSLILVIADMARSNPPLVSPFVAELARRLQGHGPSLALPLTWIEQRLAESSQTIEQMVLSENQTQAADQVSISNTIGSLRFLDAMDWRDFVESMSKVEHILREDLGGIYSEMDFATRDTYRRVVDRLAKRCQQSESEVARAAIDLAGQQACIDGDNNPGAHVGYYLIDRGLPALEARVGAHLHLTERIGRWSARMPLTLHIGAILLMTLIFTGYLVDRAQLGATIGWRLPLLGTLALLGASQMASALTNWLTTLLLSPQRLPRMDYARGLPPDQRTLVVIPTLLDSAPAIEALLEALEVRYLGNQDAQLHFGLLTDFRDADEEILAEDAPLLQKVHRGIERLNEKYRDTGKGRFFLFHRPRRWNPAERVWMGYERKRGKLGELNALLRGGASECFSLIVGELEHLPTVKYVITLDTDTRLPRDSARQFVATMAHPLNRPRYDERRQRVCAGYGILQPRLAASISDAAQSRYRQLCGSEPGIDPYTGSVSNVYQDLFGEGSFIGKGIYEVDAFERALKDRFPENRILSHDLLEGCYARSGLLSDVDLFEEYPSSYRTDVTRHRRWIRGDWQIACWLLGKVPGPEGQQLSNPLSALSRWKIFDNLRRSLAPAALAALLLMGWTVLPRPWFWTLAAIAIVAIPSLLHALVDAFRKPPEMLLRQHLQAVLFSAAKSFGLAGLRITCLPYEALFSVDAVARTVWRVLISRRRLLEWSVAANSTQRDDTTDESGRPLARPDDGILAFYRTMAIAPLSAALTMLLLGALRPDALTAAAPILVLWLAAPGIAWWLSRPLVRREVELAPEQTVFLRRIARKTWAFFERFVAPEDHWLPPDNFQEVPAEVIARRTSPTNIGLALLANLSAYDFGFTTARRLIERTDNTLQTMTRLERHQGHFYNWYDTGSLQPLPPRYISSVDSGNLTGHLLTLRAGLLGLPDQALIGARLFDGIADTLSVLVDTAPDLDRAPIDRLQTRLDDAGAHMPATLAAALLCLAPIAQDAALITARLADDAAPNARDWAAKLEQQCRDAIEDLRFLAPWLALSVTPETLAGFFAAIPEPRSLRDLARYAGRALPAIDARLGDELPAVARDWLIALRRDVLAASERALQRIAACERLAGQAGDFTAIEYEFLYDRTRHLLAVGYNVDEFRRDASYYDLLASEARLSSFVAIAQGKLPQECWFALGRERTTAGGEPILLSWSGSMFEYLMPRLVMPGYAGTLLDQTCRAAVARQIAYGGQRGLPWGISESGYNTFDASLNYQYHAFGVPGLGLKRGLAEDVVVAPYASMLALMIAPDAACTNLQRLAADGLEGRYGFFEAVDYTPTRSYPVNVSMGTKRDATTKNPGVVVRSFMAHHQGMSLLSLACLLLDQPMQRRFGSDPQIKATLLLLQERIPKQSALPAQPTESGESDSFFHDQTVELNMPIGPDTPTPEVQLLSNGRYHVMVSNAGGGYSLWNDLAVTRWREDSSCDNWGTFAYLRDIDSNEFWSATHQPTCRRADIYEAMFSEGRAEYRRRDHEIETHSDIVVSPEDDIELRRLCIINRSHRTRTIEVTSYAEPVLTAAAADAMQSAFGKLFVQTEILRDHRAILCTHRPRSITDRAPWMFHLMATNGSEVSELSYETDRMRFIGRGRTVAAPQAMLDDLPLSNTAGSVLDPIVAIRCRITLLAGQSAHVDLVTGAAGSREDCMTLVGRYQDRHRADRAFDLARTHGGVTLRQINVSESEARLYRRLAGPVVYANAALRARAEVLIQNRRGQSGLWAYAISGDLPIVLLKLSTSAHLDLARQMIQCHAYWRLKGLKVDLVIWNEEHLGYRQKLQDQIIALIATGTDANAIDRPGGIFVRSAEQISDEDRTLLRSVARVIVAGDLGTLAEQITRRVVVPKAIARLAHTTRSYHPEPTVSAVAPRTGLILANDLGGFAADGREYIITTTQAQTTPLPWVNVLANPNFGTVLSESGLAYTWSENAHEFRLTPWSDDAVGASGGEAFYLRDEDSGQFWSPAPLPARGAEPYVTRHGFGYSVFEHSAGGIRSELWIYVDLEDAVKFSVLKVRNVSRRSRRLSVTGYVEWVLGDLRPKSAMHVVTEIDPTSGALFARNAYNTEFAGRVAFFDVDDSSRTLSGDRTEFLGRNGSLADPDAMTRSHLSGRLGAALDPCAAIQVPFELADGQEREFIFRLGAGRDLDQACALAKRLRTPGSARTALEKVQQYWRHTLGAVQIETPEPALNVLANGWLVYQVLACRLWARSGYSQSGGAFGFRDQLQDVMALVHSEPALVREHLLRCAQRQFPEGDVQHWWHPPTGRGVRTRCSDDYLWLPLAVCRYVQCTGDTGVLDENLHFLSARALAADEESYYDLPGRAAEVASLYEHCRRAIVHGLHYGEHGLPLMGSGDWNDGMNLVGIDGKGESVWLGFFLYEVLVSFAGLARVRGDVAFADRCGTEAERLRANLDQHAWDGAWYRRAWFDDGTPLGSSINPECAIDSIAQSWSVLSAAGEVKRARQAMDALDQHLVDREHGVIRLLEPAFDQSPMNPGYIKGYVPGVRENGGQYTHAAVWAAMAFAKLGDETRAWELLGIINPAMRTQTAEAIAVYKTEPYAVAADIYALPPHAGRGGWTWYTGSAGWLYRLMLESVLGLKREGATLTITPCIPKQWTSFKLHYRYQETVYDITVRQLRTGGGRVTLMLDDVELTEPSIPLLNDRRGHRVELTIGGQLVEPGAALQITA</sequence>
<organism evidence="7 8">
    <name type="scientific">Solimonas terrae</name>
    <dbReference type="NCBI Taxonomy" id="1396819"/>
    <lineage>
        <taxon>Bacteria</taxon>
        <taxon>Pseudomonadati</taxon>
        <taxon>Pseudomonadota</taxon>
        <taxon>Gammaproteobacteria</taxon>
        <taxon>Nevskiales</taxon>
        <taxon>Nevskiaceae</taxon>
        <taxon>Solimonas</taxon>
    </lineage>
</organism>
<dbReference type="SUPFAM" id="SSF48208">
    <property type="entry name" value="Six-hairpin glycosidases"/>
    <property type="match status" value="1"/>
</dbReference>
<dbReference type="EMBL" id="JAAMOW010000010">
    <property type="protein sequence ID" value="NGY06632.1"/>
    <property type="molecule type" value="Genomic_DNA"/>
</dbReference>
<keyword evidence="3" id="KW-0812">Transmembrane</keyword>
<dbReference type="InterPro" id="IPR037824">
    <property type="entry name" value="GH94N_2_NdvB"/>
</dbReference>
<feature type="transmembrane region" description="Helical" evidence="3">
    <location>
        <begin position="969"/>
        <end position="988"/>
    </location>
</feature>
<dbReference type="Gene3D" id="2.60.420.10">
    <property type="entry name" value="Maltose phosphorylase, domain 3"/>
    <property type="match status" value="1"/>
</dbReference>
<dbReference type="SUPFAM" id="SSF74650">
    <property type="entry name" value="Galactose mutarotase-like"/>
    <property type="match status" value="2"/>
</dbReference>
<dbReference type="Pfam" id="PF17167">
    <property type="entry name" value="Glyco_hydro_94"/>
    <property type="match status" value="1"/>
</dbReference>
<dbReference type="InterPro" id="IPR033432">
    <property type="entry name" value="GH94_catalytic"/>
</dbReference>
<protein>
    <submittedName>
        <fullName evidence="7">Cyclic beta 1-2 glucan synthetase</fullName>
    </submittedName>
</protein>
<dbReference type="InterPro" id="IPR008928">
    <property type="entry name" value="6-hairpin_glycosidase_sf"/>
</dbReference>
<keyword evidence="8" id="KW-1185">Reference proteome</keyword>
<feature type="domain" description="Glycosyl hydrolase 94 supersandwich" evidence="4">
    <location>
        <begin position="1650"/>
        <end position="1921"/>
    </location>
</feature>
<keyword evidence="1" id="KW-0328">Glycosyltransferase</keyword>
<feature type="domain" description="Glycoamylase-like" evidence="5">
    <location>
        <begin position="1379"/>
        <end position="1589"/>
    </location>
</feature>
<evidence type="ECO:0000256" key="1">
    <source>
        <dbReference type="ARBA" id="ARBA00022676"/>
    </source>
</evidence>
<feature type="domain" description="Glycosyl hydrolase 94 supersandwich" evidence="4">
    <location>
        <begin position="2149"/>
        <end position="2418"/>
    </location>
</feature>
<evidence type="ECO:0000313" key="8">
    <source>
        <dbReference type="Proteomes" id="UP000472676"/>
    </source>
</evidence>